<protein>
    <recommendedName>
        <fullName evidence="2">Coiled-coil domain-containing protein</fullName>
    </recommendedName>
</protein>
<evidence type="ECO:0000313" key="3">
    <source>
        <dbReference type="EMBL" id="KAK1925807.1"/>
    </source>
</evidence>
<dbReference type="Pfam" id="PF06244">
    <property type="entry name" value="Ccdc124"/>
    <property type="match status" value="1"/>
</dbReference>
<dbReference type="Proteomes" id="UP001182556">
    <property type="component" value="Unassembled WGS sequence"/>
</dbReference>
<proteinExistence type="predicted"/>
<sequence length="74" mass="8220">MSWTKLSLIPPTAEAGAKKGGAKKTSAYNDYMKVQLAKLKAEQEKSGKKAEHKENFKTVAQMWAKAPENPKNKK</sequence>
<reference evidence="3" key="1">
    <citation type="submission" date="2023-02" db="EMBL/GenBank/DDBJ databases">
        <title>Identification and recombinant expression of a fungal hydrolase from Papiliotrema laurentii that hydrolyzes apple cutin and clears colloidal polyester polyurethane.</title>
        <authorList>
            <consortium name="DOE Joint Genome Institute"/>
            <person name="Roman V.A."/>
            <person name="Bojanowski C."/>
            <person name="Crable B.R."/>
            <person name="Wagner D.N."/>
            <person name="Hung C.S."/>
            <person name="Nadeau L.J."/>
            <person name="Schratz L."/>
            <person name="Haridas S."/>
            <person name="Pangilinan J."/>
            <person name="Lipzen A."/>
            <person name="Na H."/>
            <person name="Yan M."/>
            <person name="Ng V."/>
            <person name="Grigoriev I.V."/>
            <person name="Spatafora J.W."/>
            <person name="Barlow D."/>
            <person name="Biffinger J."/>
            <person name="Kelley-Loughnane N."/>
            <person name="Varaljay V.A."/>
            <person name="Crookes-Goodson W.J."/>
        </authorList>
    </citation>
    <scope>NUCLEOTIDE SEQUENCE</scope>
    <source>
        <strain evidence="3">5307AH</strain>
    </source>
</reference>
<feature type="region of interest" description="Disordered" evidence="1">
    <location>
        <begin position="1"/>
        <end position="24"/>
    </location>
</feature>
<accession>A0AAD9L7S6</accession>
<dbReference type="InterPro" id="IPR054414">
    <property type="entry name" value="Ccdc124/Oxs1_C"/>
</dbReference>
<dbReference type="AlphaFoldDB" id="A0AAD9L7S6"/>
<dbReference type="EMBL" id="JAODAN010000003">
    <property type="protein sequence ID" value="KAK1925807.1"/>
    <property type="molecule type" value="Genomic_DNA"/>
</dbReference>
<evidence type="ECO:0000259" key="2">
    <source>
        <dbReference type="Pfam" id="PF06244"/>
    </source>
</evidence>
<comment type="caution">
    <text evidence="3">The sequence shown here is derived from an EMBL/GenBank/DDBJ whole genome shotgun (WGS) entry which is preliminary data.</text>
</comment>
<keyword evidence="4" id="KW-1185">Reference proteome</keyword>
<evidence type="ECO:0000256" key="1">
    <source>
        <dbReference type="SAM" id="MobiDB-lite"/>
    </source>
</evidence>
<name>A0AAD9L7S6_PAPLA</name>
<organism evidence="3 4">
    <name type="scientific">Papiliotrema laurentii</name>
    <name type="common">Cryptococcus laurentii</name>
    <dbReference type="NCBI Taxonomy" id="5418"/>
    <lineage>
        <taxon>Eukaryota</taxon>
        <taxon>Fungi</taxon>
        <taxon>Dikarya</taxon>
        <taxon>Basidiomycota</taxon>
        <taxon>Agaricomycotina</taxon>
        <taxon>Tremellomycetes</taxon>
        <taxon>Tremellales</taxon>
        <taxon>Rhynchogastremaceae</taxon>
        <taxon>Papiliotrema</taxon>
    </lineage>
</organism>
<evidence type="ECO:0000313" key="4">
    <source>
        <dbReference type="Proteomes" id="UP001182556"/>
    </source>
</evidence>
<feature type="domain" description="Coiled-coil" evidence="2">
    <location>
        <begin position="25"/>
        <end position="73"/>
    </location>
</feature>
<gene>
    <name evidence="3" type="ORF">DB88DRAFT_509461</name>
</gene>